<keyword evidence="4" id="KW-1185">Reference proteome</keyword>
<dbReference type="InterPro" id="IPR024079">
    <property type="entry name" value="MetalloPept_cat_dom_sf"/>
</dbReference>
<organism evidence="3 4">
    <name type="scientific">Zooshikella harenae</name>
    <dbReference type="NCBI Taxonomy" id="2827238"/>
    <lineage>
        <taxon>Bacteria</taxon>
        <taxon>Pseudomonadati</taxon>
        <taxon>Pseudomonadota</taxon>
        <taxon>Gammaproteobacteria</taxon>
        <taxon>Oceanospirillales</taxon>
        <taxon>Zooshikellaceae</taxon>
        <taxon>Zooshikella</taxon>
    </lineage>
</organism>
<feature type="non-terminal residue" evidence="3">
    <location>
        <position position="1"/>
    </location>
</feature>
<dbReference type="EMBL" id="JAGSOY010000178">
    <property type="protein sequence ID" value="MBU2714202.1"/>
    <property type="molecule type" value="Genomic_DNA"/>
</dbReference>
<dbReference type="Proteomes" id="UP000690515">
    <property type="component" value="Unassembled WGS sequence"/>
</dbReference>
<dbReference type="InterPro" id="IPR008979">
    <property type="entry name" value="Galactose-bd-like_sf"/>
</dbReference>
<evidence type="ECO:0000259" key="2">
    <source>
        <dbReference type="Pfam" id="PF02018"/>
    </source>
</evidence>
<sequence length="464" mass="52336">YLPWRNKKGELSSNSTSVAYNWVGVNCVSAYAHELGHNMGLHHSRAQKSKGSIYEWGVGHGEFGQYVTTMAYQSAYSQGKWVPRLPFFSNPAIFECHGMACGVDINKKNGTNASLALNRVASKLAEFMPTKHELANKNNTNVKLCNQPEVSGNLINNPEFNESQLSFWHSRGGSQLTTEKIQKSCGQDYVLNVANAQGQADVYTIIKDLKADTNYDFSAKVKLGTLKNARAQIKFVLQIPKQEDIVLKTLSVTNKEFTQVKTKFILSQSTFLKNEHKLKLVVYSISDNKNNAFLLDDIVVKKAIDQPEKPTNRTHTLFSHNFEDGLNSWHQGFDSHIALTKSQEGQHHLAISNRPYWYAGAAYDVRGLLKKNTTYQVKANFKLTTQSTIPQYADMRLYYYDDAGHHWLTINQQPVSVNQWHSLTGNINISPKGQVLVQKLFIFGPEKGINFEIDNVQLSKINLL</sequence>
<comment type="caution">
    <text evidence="3">The sequence shown here is derived from an EMBL/GenBank/DDBJ whole genome shotgun (WGS) entry which is preliminary data.</text>
</comment>
<evidence type="ECO:0000256" key="1">
    <source>
        <dbReference type="ARBA" id="ARBA00022801"/>
    </source>
</evidence>
<dbReference type="Gene3D" id="3.40.390.10">
    <property type="entry name" value="Collagenase (Catalytic Domain)"/>
    <property type="match status" value="1"/>
</dbReference>
<reference evidence="3 4" key="1">
    <citation type="submission" date="2021-04" db="EMBL/GenBank/DDBJ databases">
        <authorList>
            <person name="Pira H."/>
            <person name="Risdian C."/>
            <person name="Wink J."/>
        </authorList>
    </citation>
    <scope>NUCLEOTIDE SEQUENCE [LARGE SCALE GENOMIC DNA]</scope>
    <source>
        <strain evidence="3 4">WH53</strain>
    </source>
</reference>
<accession>A0ABS5ZJE7</accession>
<dbReference type="RefSeq" id="WP_215822468.1">
    <property type="nucleotide sequence ID" value="NZ_JAGSOY010000178.1"/>
</dbReference>
<protein>
    <submittedName>
        <fullName evidence="3">Carbohydrate binding domain-containing protein</fullName>
    </submittedName>
</protein>
<dbReference type="SUPFAM" id="SSF55486">
    <property type="entry name" value="Metalloproteases ('zincins'), catalytic domain"/>
    <property type="match status" value="1"/>
</dbReference>
<dbReference type="SUPFAM" id="SSF49785">
    <property type="entry name" value="Galactose-binding domain-like"/>
    <property type="match status" value="2"/>
</dbReference>
<dbReference type="InterPro" id="IPR003305">
    <property type="entry name" value="CenC_carb-bd"/>
</dbReference>
<dbReference type="Pfam" id="PF13583">
    <property type="entry name" value="Reprolysin_4"/>
    <property type="match status" value="1"/>
</dbReference>
<dbReference type="Gene3D" id="2.60.120.260">
    <property type="entry name" value="Galactose-binding domain-like"/>
    <property type="match status" value="2"/>
</dbReference>
<dbReference type="Pfam" id="PF02018">
    <property type="entry name" value="CBM_4_9"/>
    <property type="match status" value="2"/>
</dbReference>
<evidence type="ECO:0000313" key="3">
    <source>
        <dbReference type="EMBL" id="MBU2714202.1"/>
    </source>
</evidence>
<gene>
    <name evidence="3" type="ORF">KCG35_24450</name>
</gene>
<proteinExistence type="predicted"/>
<feature type="domain" description="CBM-cenC" evidence="2">
    <location>
        <begin position="315"/>
        <end position="432"/>
    </location>
</feature>
<name>A0ABS5ZJE7_9GAMM</name>
<keyword evidence="1" id="KW-0378">Hydrolase</keyword>
<feature type="domain" description="CBM-cenC" evidence="2">
    <location>
        <begin position="152"/>
        <end position="269"/>
    </location>
</feature>
<evidence type="ECO:0000313" key="4">
    <source>
        <dbReference type="Proteomes" id="UP000690515"/>
    </source>
</evidence>